<dbReference type="PANTHER" id="PTHR23220">
    <property type="entry name" value="INTEGRIN ALPHA"/>
    <property type="match status" value="1"/>
</dbReference>
<accession>A0A3B3ZH05</accession>
<dbReference type="Ensembl" id="ENSPMGT00000004093.1">
    <property type="protein sequence ID" value="ENSPMGP00000003849.1"/>
    <property type="gene ID" value="ENSPMGG00000003295.1"/>
</dbReference>
<dbReference type="GO" id="GO:0007229">
    <property type="term" value="P:integrin-mediated signaling pathway"/>
    <property type="evidence" value="ECO:0007669"/>
    <property type="project" value="TreeGrafter"/>
</dbReference>
<dbReference type="GO" id="GO:0050900">
    <property type="term" value="P:leukocyte migration"/>
    <property type="evidence" value="ECO:0007669"/>
    <property type="project" value="TreeGrafter"/>
</dbReference>
<evidence type="ECO:0000313" key="2">
    <source>
        <dbReference type="Ensembl" id="ENSPMGP00000003849.1"/>
    </source>
</evidence>
<dbReference type="GO" id="GO:0098609">
    <property type="term" value="P:cell-cell adhesion"/>
    <property type="evidence" value="ECO:0007669"/>
    <property type="project" value="TreeGrafter"/>
</dbReference>
<dbReference type="AlphaFoldDB" id="A0A3B3ZH05"/>
<organism evidence="2 3">
    <name type="scientific">Periophthalmus magnuspinnatus</name>
    <dbReference type="NCBI Taxonomy" id="409849"/>
    <lineage>
        <taxon>Eukaryota</taxon>
        <taxon>Metazoa</taxon>
        <taxon>Chordata</taxon>
        <taxon>Craniata</taxon>
        <taxon>Vertebrata</taxon>
        <taxon>Euteleostomi</taxon>
        <taxon>Actinopterygii</taxon>
        <taxon>Neopterygii</taxon>
        <taxon>Teleostei</taxon>
        <taxon>Neoteleostei</taxon>
        <taxon>Acanthomorphata</taxon>
        <taxon>Gobiaria</taxon>
        <taxon>Gobiiformes</taxon>
        <taxon>Gobioidei</taxon>
        <taxon>Gobiidae</taxon>
        <taxon>Oxudercinae</taxon>
        <taxon>Periophthalmus</taxon>
    </lineage>
</organism>
<dbReference type="GO" id="GO:0009897">
    <property type="term" value="C:external side of plasma membrane"/>
    <property type="evidence" value="ECO:0007669"/>
    <property type="project" value="TreeGrafter"/>
</dbReference>
<evidence type="ECO:0000313" key="3">
    <source>
        <dbReference type="Proteomes" id="UP000261520"/>
    </source>
</evidence>
<protein>
    <submittedName>
        <fullName evidence="2">Uncharacterized protein</fullName>
    </submittedName>
</protein>
<keyword evidence="3" id="KW-1185">Reference proteome</keyword>
<dbReference type="Proteomes" id="UP000261520">
    <property type="component" value="Unplaced"/>
</dbReference>
<dbReference type="GO" id="GO:0008305">
    <property type="term" value="C:integrin complex"/>
    <property type="evidence" value="ECO:0007669"/>
    <property type="project" value="InterPro"/>
</dbReference>
<dbReference type="Gene3D" id="2.130.10.130">
    <property type="entry name" value="Integrin alpha, N-terminal"/>
    <property type="match status" value="1"/>
</dbReference>
<dbReference type="GO" id="GO:0005178">
    <property type="term" value="F:integrin binding"/>
    <property type="evidence" value="ECO:0007669"/>
    <property type="project" value="TreeGrafter"/>
</dbReference>
<dbReference type="PANTHER" id="PTHR23220:SF9">
    <property type="entry name" value="INTEGRIN ALPHA-6"/>
    <property type="match status" value="1"/>
</dbReference>
<dbReference type="GO" id="GO:0033627">
    <property type="term" value="P:cell adhesion mediated by integrin"/>
    <property type="evidence" value="ECO:0007669"/>
    <property type="project" value="TreeGrafter"/>
</dbReference>
<name>A0A3B3ZH05_9GOBI</name>
<proteinExistence type="predicted"/>
<dbReference type="PRINTS" id="PR01185">
    <property type="entry name" value="INTEGRINA"/>
</dbReference>
<dbReference type="InterPro" id="IPR000413">
    <property type="entry name" value="Integrin_alpha"/>
</dbReference>
<reference evidence="2" key="2">
    <citation type="submission" date="2025-09" db="UniProtKB">
        <authorList>
            <consortium name="Ensembl"/>
        </authorList>
    </citation>
    <scope>IDENTIFICATION</scope>
</reference>
<evidence type="ECO:0000256" key="1">
    <source>
        <dbReference type="ARBA" id="ARBA00023180"/>
    </source>
</evidence>
<dbReference type="SUPFAM" id="SSF69318">
    <property type="entry name" value="Integrin alpha N-terminal domain"/>
    <property type="match status" value="1"/>
</dbReference>
<dbReference type="GO" id="GO:0007160">
    <property type="term" value="P:cell-matrix adhesion"/>
    <property type="evidence" value="ECO:0007669"/>
    <property type="project" value="TreeGrafter"/>
</dbReference>
<dbReference type="InterPro" id="IPR028994">
    <property type="entry name" value="Integrin_alpha_N"/>
</dbReference>
<reference evidence="2" key="1">
    <citation type="submission" date="2025-08" db="UniProtKB">
        <authorList>
            <consortium name="Ensembl"/>
        </authorList>
    </citation>
    <scope>IDENTIFICATION</scope>
</reference>
<keyword evidence="1" id="KW-0325">Glycoprotein</keyword>
<sequence>SGLALAQRRRNHRCFSLDSGMSLTTKGQLTVVAGAPRANHSGAVVLLKRGAESTRTVLEEYTLEGEGLASSFGYDVAVLDLNGDGLVI</sequence>
<dbReference type="STRING" id="409849.ENSPMGP00000003849"/>